<dbReference type="EMBL" id="SKBN01000258">
    <property type="protein sequence ID" value="TGJ79845.1"/>
    <property type="molecule type" value="Genomic_DNA"/>
</dbReference>
<dbReference type="Proteomes" id="UP000297716">
    <property type="component" value="Unassembled WGS sequence"/>
</dbReference>
<keyword evidence="3" id="KW-1185">Reference proteome</keyword>
<evidence type="ECO:0000313" key="2">
    <source>
        <dbReference type="EMBL" id="TGJ79845.1"/>
    </source>
</evidence>
<organism evidence="2 3">
    <name type="scientific">Xylaria hypoxylon</name>
    <dbReference type="NCBI Taxonomy" id="37992"/>
    <lineage>
        <taxon>Eukaryota</taxon>
        <taxon>Fungi</taxon>
        <taxon>Dikarya</taxon>
        <taxon>Ascomycota</taxon>
        <taxon>Pezizomycotina</taxon>
        <taxon>Sordariomycetes</taxon>
        <taxon>Xylariomycetidae</taxon>
        <taxon>Xylariales</taxon>
        <taxon>Xylariaceae</taxon>
        <taxon>Xylaria</taxon>
    </lineage>
</organism>
<reference evidence="2 3" key="1">
    <citation type="submission" date="2019-03" db="EMBL/GenBank/DDBJ databases">
        <title>Draft genome sequence of Xylaria hypoxylon DSM 108379, a ubiquitous saprotrophic-parasitic fungi on hardwood.</title>
        <authorList>
            <person name="Buettner E."/>
            <person name="Leonhardt S."/>
            <person name="Gebauer A.M."/>
            <person name="Liers C."/>
            <person name="Hofrichter M."/>
            <person name="Kellner H."/>
        </authorList>
    </citation>
    <scope>NUCLEOTIDE SEQUENCE [LARGE SCALE GENOMIC DNA]</scope>
    <source>
        <strain evidence="2 3">DSM 108379</strain>
    </source>
</reference>
<gene>
    <name evidence="2" type="ORF">E0Z10_g8923</name>
</gene>
<dbReference type="PROSITE" id="PS51186">
    <property type="entry name" value="GNAT"/>
    <property type="match status" value="1"/>
</dbReference>
<evidence type="ECO:0000313" key="3">
    <source>
        <dbReference type="Proteomes" id="UP000297716"/>
    </source>
</evidence>
<comment type="caution">
    <text evidence="2">The sequence shown here is derived from an EMBL/GenBank/DDBJ whole genome shotgun (WGS) entry which is preliminary data.</text>
</comment>
<sequence length="162" mass="18125">MAFWRQLTPKDIEGLVLVADVVHPGLLERDVVFAERARLFPEGCLVLEEDSRVCGYVISHPIRYSQPPALDTLLGELASDADQFYIHDVCVLPDLRGCGYAVDVVKKLLAIAERYPTTCLVSVYGTAPFWVRFGFRPPDHAPSDTMRGYGDDAVYLERHNGN</sequence>
<dbReference type="GO" id="GO:0016747">
    <property type="term" value="F:acyltransferase activity, transferring groups other than amino-acyl groups"/>
    <property type="evidence" value="ECO:0007669"/>
    <property type="project" value="InterPro"/>
</dbReference>
<dbReference type="Pfam" id="PF00583">
    <property type="entry name" value="Acetyltransf_1"/>
    <property type="match status" value="1"/>
</dbReference>
<feature type="domain" description="N-acetyltransferase" evidence="1">
    <location>
        <begin position="2"/>
        <end position="161"/>
    </location>
</feature>
<dbReference type="InterPro" id="IPR000182">
    <property type="entry name" value="GNAT_dom"/>
</dbReference>
<dbReference type="AlphaFoldDB" id="A0A4Z0YKR9"/>
<dbReference type="InterPro" id="IPR016181">
    <property type="entry name" value="Acyl_CoA_acyltransferase"/>
</dbReference>
<name>A0A4Z0YKR9_9PEZI</name>
<evidence type="ECO:0000259" key="1">
    <source>
        <dbReference type="PROSITE" id="PS51186"/>
    </source>
</evidence>
<dbReference type="CDD" id="cd04301">
    <property type="entry name" value="NAT_SF"/>
    <property type="match status" value="1"/>
</dbReference>
<protein>
    <recommendedName>
        <fullName evidence="1">N-acetyltransferase domain-containing protein</fullName>
    </recommendedName>
</protein>
<accession>A0A4Z0YKR9</accession>
<dbReference type="SUPFAM" id="SSF55729">
    <property type="entry name" value="Acyl-CoA N-acyltransferases (Nat)"/>
    <property type="match status" value="1"/>
</dbReference>
<proteinExistence type="predicted"/>
<dbReference type="Gene3D" id="3.40.630.30">
    <property type="match status" value="1"/>
</dbReference>
<dbReference type="OrthoDB" id="2445945at2759"/>